<dbReference type="GO" id="GO:0016020">
    <property type="term" value="C:membrane"/>
    <property type="evidence" value="ECO:0007669"/>
    <property type="project" value="UniProtKB-SubCell"/>
</dbReference>
<dbReference type="Gene3D" id="1.10.3080.10">
    <property type="entry name" value="Clc chloride channel"/>
    <property type="match status" value="1"/>
</dbReference>
<dbReference type="Pfam" id="PF00654">
    <property type="entry name" value="Voltage_CLC"/>
    <property type="match status" value="1"/>
</dbReference>
<feature type="transmembrane region" description="Helical" evidence="5">
    <location>
        <begin position="330"/>
        <end position="363"/>
    </location>
</feature>
<keyword evidence="7" id="KW-1185">Reference proteome</keyword>
<feature type="transmembrane region" description="Helical" evidence="5">
    <location>
        <begin position="306"/>
        <end position="323"/>
    </location>
</feature>
<feature type="transmembrane region" description="Helical" evidence="5">
    <location>
        <begin position="267"/>
        <end position="286"/>
    </location>
</feature>
<sequence length="434" mass="47090">MLYSRLKKLSVSIEQFPVFLYLIRWLCLSTVIGLLAGSASALLLVSLNWATDYRESHLWIISLLPLAGLLIGAMYHYWGSTTVKGNNLLIEEVHSPRKIIPLRMAPLVFIGTFLTHLFGGSAGREGTAVQMGGAIADQFSKLFKLRSRDRKIIIIAGVSAGFASVFGTPLAGAVFALEVLIVGRVRYEAILPSFLVAVIANYTCHDLWKVAHTHYSVPFVPEMTPLNLLYVIFTGIVFGLAALTFSKSVHFWSKLSKKIKFPPLRPFFGGIIIALSVLLMGTTKYIGLGVPTIVESFTVQQDWYDFLLKILLTTFTIGVGFKGGEVTPLFFVGATLGSALFGFIPLPMALLAGMGFVAVFAGATNTPIACSLMGIELFGAGCGIYVAVACVVAYLFSGHTGIYTSQIIGSPKHLLFGRLKGVSLSNILDKDKRF</sequence>
<protein>
    <submittedName>
        <fullName evidence="6">Chloride channel protein</fullName>
    </submittedName>
</protein>
<keyword evidence="2 5" id="KW-0812">Transmembrane</keyword>
<proteinExistence type="predicted"/>
<evidence type="ECO:0000313" key="6">
    <source>
        <dbReference type="EMBL" id="TFD94730.1"/>
    </source>
</evidence>
<dbReference type="PRINTS" id="PR00762">
    <property type="entry name" value="CLCHANNEL"/>
</dbReference>
<feature type="transmembrane region" description="Helical" evidence="5">
    <location>
        <begin position="57"/>
        <end position="78"/>
    </location>
</feature>
<gene>
    <name evidence="6" type="ORF">E2605_15325</name>
</gene>
<evidence type="ECO:0000256" key="1">
    <source>
        <dbReference type="ARBA" id="ARBA00004141"/>
    </source>
</evidence>
<name>A0A4Y8KZ83_9BACT</name>
<feature type="transmembrane region" description="Helical" evidence="5">
    <location>
        <begin position="228"/>
        <end position="246"/>
    </location>
</feature>
<dbReference type="InterPro" id="IPR050368">
    <property type="entry name" value="ClC-type_chloride_channel"/>
</dbReference>
<accession>A0A4Y8KZ83</accession>
<dbReference type="Proteomes" id="UP000297861">
    <property type="component" value="Unassembled WGS sequence"/>
</dbReference>
<dbReference type="InterPro" id="IPR014743">
    <property type="entry name" value="Cl-channel_core"/>
</dbReference>
<dbReference type="CDD" id="cd03682">
    <property type="entry name" value="ClC_sycA_like"/>
    <property type="match status" value="1"/>
</dbReference>
<feature type="transmembrane region" description="Helical" evidence="5">
    <location>
        <begin position="375"/>
        <end position="396"/>
    </location>
</feature>
<evidence type="ECO:0000256" key="5">
    <source>
        <dbReference type="SAM" id="Phobius"/>
    </source>
</evidence>
<comment type="caution">
    <text evidence="6">The sequence shown here is derived from an EMBL/GenBank/DDBJ whole genome shotgun (WGS) entry which is preliminary data.</text>
</comment>
<dbReference type="OrthoDB" id="9767361at2"/>
<evidence type="ECO:0000313" key="7">
    <source>
        <dbReference type="Proteomes" id="UP000297861"/>
    </source>
</evidence>
<feature type="transmembrane region" description="Helical" evidence="5">
    <location>
        <begin position="99"/>
        <end position="118"/>
    </location>
</feature>
<dbReference type="SUPFAM" id="SSF81340">
    <property type="entry name" value="Clc chloride channel"/>
    <property type="match status" value="1"/>
</dbReference>
<dbReference type="AlphaFoldDB" id="A0A4Y8KZ83"/>
<dbReference type="RefSeq" id="WP_134437115.1">
    <property type="nucleotide sequence ID" value="NZ_SOML01000010.1"/>
</dbReference>
<dbReference type="GO" id="GO:0015108">
    <property type="term" value="F:chloride transmembrane transporter activity"/>
    <property type="evidence" value="ECO:0007669"/>
    <property type="project" value="InterPro"/>
</dbReference>
<organism evidence="6 7">
    <name type="scientific">Dysgonomonas capnocytophagoides</name>
    <dbReference type="NCBI Taxonomy" id="45254"/>
    <lineage>
        <taxon>Bacteria</taxon>
        <taxon>Pseudomonadati</taxon>
        <taxon>Bacteroidota</taxon>
        <taxon>Bacteroidia</taxon>
        <taxon>Bacteroidales</taxon>
        <taxon>Dysgonomonadaceae</taxon>
        <taxon>Dysgonomonas</taxon>
    </lineage>
</organism>
<keyword evidence="3 5" id="KW-1133">Transmembrane helix</keyword>
<dbReference type="EMBL" id="SOML01000010">
    <property type="protein sequence ID" value="TFD94730.1"/>
    <property type="molecule type" value="Genomic_DNA"/>
</dbReference>
<dbReference type="PANTHER" id="PTHR43427">
    <property type="entry name" value="CHLORIDE CHANNEL PROTEIN CLC-E"/>
    <property type="match status" value="1"/>
</dbReference>
<keyword evidence="4 5" id="KW-0472">Membrane</keyword>
<dbReference type="PANTHER" id="PTHR43427:SF12">
    <property type="entry name" value="CHLORIDE TRANSPORTER"/>
    <property type="match status" value="1"/>
</dbReference>
<dbReference type="InterPro" id="IPR001807">
    <property type="entry name" value="ClC"/>
</dbReference>
<reference evidence="6 7" key="1">
    <citation type="submission" date="2019-03" db="EMBL/GenBank/DDBJ databases">
        <title>San Antonio Military Medical Center submission to MRSN (WRAIR), pending publication.</title>
        <authorList>
            <person name="Blyth D.M."/>
            <person name="Mccarthy S.L."/>
            <person name="Schall S.E."/>
            <person name="Stam J.A."/>
            <person name="Ong A.C."/>
            <person name="Mcgann P.T."/>
        </authorList>
    </citation>
    <scope>NUCLEOTIDE SEQUENCE [LARGE SCALE GENOMIC DNA]</scope>
    <source>
        <strain evidence="6 7">MRSN571793</strain>
    </source>
</reference>
<comment type="subcellular location">
    <subcellularLocation>
        <location evidence="1">Membrane</location>
        <topology evidence="1">Multi-pass membrane protein</topology>
    </subcellularLocation>
</comment>
<feature type="transmembrane region" description="Helical" evidence="5">
    <location>
        <begin position="21"/>
        <end position="45"/>
    </location>
</feature>
<evidence type="ECO:0000256" key="3">
    <source>
        <dbReference type="ARBA" id="ARBA00022989"/>
    </source>
</evidence>
<evidence type="ECO:0000256" key="2">
    <source>
        <dbReference type="ARBA" id="ARBA00022692"/>
    </source>
</evidence>
<feature type="transmembrane region" description="Helical" evidence="5">
    <location>
        <begin position="152"/>
        <end position="177"/>
    </location>
</feature>
<evidence type="ECO:0000256" key="4">
    <source>
        <dbReference type="ARBA" id="ARBA00023136"/>
    </source>
</evidence>